<proteinExistence type="predicted"/>
<evidence type="ECO:0000259" key="6">
    <source>
        <dbReference type="Pfam" id="PF21706"/>
    </source>
</evidence>
<dbReference type="GO" id="GO:0050660">
    <property type="term" value="F:flavin adenine dinucleotide binding"/>
    <property type="evidence" value="ECO:0007669"/>
    <property type="project" value="InterPro"/>
</dbReference>
<organism evidence="7 8">
    <name type="scientific">Tepidimonas alkaliphilus</name>
    <dbReference type="NCBI Taxonomy" id="2588942"/>
    <lineage>
        <taxon>Bacteria</taxon>
        <taxon>Pseudomonadati</taxon>
        <taxon>Pseudomonadota</taxon>
        <taxon>Betaproteobacteria</taxon>
        <taxon>Burkholderiales</taxon>
        <taxon>Tepidimonas</taxon>
    </lineage>
</organism>
<dbReference type="SUPFAM" id="SSF55424">
    <property type="entry name" value="FAD/NAD-linked reductases, dimerisation (C-terminal) domain"/>
    <property type="match status" value="1"/>
</dbReference>
<dbReference type="PANTHER" id="PTHR43755">
    <property type="match status" value="1"/>
</dbReference>
<dbReference type="InterPro" id="IPR023753">
    <property type="entry name" value="FAD/NAD-binding_dom"/>
</dbReference>
<dbReference type="GO" id="GO:0070225">
    <property type="term" value="F:sulfide dehydrogenase activity"/>
    <property type="evidence" value="ECO:0007669"/>
    <property type="project" value="UniProtKB-EC"/>
</dbReference>
<evidence type="ECO:0000256" key="2">
    <source>
        <dbReference type="ARBA" id="ARBA00022827"/>
    </source>
</evidence>
<evidence type="ECO:0000256" key="3">
    <source>
        <dbReference type="SAM" id="SignalP"/>
    </source>
</evidence>
<keyword evidence="7" id="KW-0560">Oxidoreductase</keyword>
<evidence type="ECO:0000259" key="5">
    <source>
        <dbReference type="Pfam" id="PF09242"/>
    </source>
</evidence>
<accession>A0A554W4Z0</accession>
<keyword evidence="1" id="KW-0285">Flavoprotein</keyword>
<dbReference type="EMBL" id="VJNB01000011">
    <property type="protein sequence ID" value="TSE18641.1"/>
    <property type="molecule type" value="Genomic_DNA"/>
</dbReference>
<dbReference type="InterPro" id="IPR052541">
    <property type="entry name" value="SQRD"/>
</dbReference>
<feature type="domain" description="Flavocytochrome c sulphide dehydrogenase flavin-binding" evidence="5">
    <location>
        <begin position="364"/>
        <end position="429"/>
    </location>
</feature>
<sequence>MMQRRQFVSTVAAGSALGSLGLLGGCAAPAVGGAGSPHVVVIGGGYGGATAAKYTRMFSEGKVQVTLIEPNEAFVSCPISNLVIGGLKQMSDITVPYDNLAKRHGVKIIRDRATAVDPDKRVVKLAGGGEVKYDRLIVSPGIDFMWETLPGMNRPGAQDQVLHAWKAGPQTVALRKQLEAMPDGGVYALAIPLAPYRCPPGPYERACMVAHYFKKAKPKSKVIIFDANDDVTSKPALFKKAWEEHYKGIIEYRPKHRVVDVDVAAKTLKFEFNDDFKGTVLNVLPNMRAADIAVQMGLATANKRWCEVDFLTMESVAVKNVHVLGDAIQIAPAMPKSGHMANQHGKTCAAAVVSLLMGKEPPKQPLYANTCYSFVTDEDVVHVASVHRYDPEKKTMLTVPGSGGVSTRASELEGRYALAWARNIWADTLA</sequence>
<dbReference type="InterPro" id="IPR015323">
    <property type="entry name" value="FlavoCytC_S_DH_flav-bd"/>
</dbReference>
<evidence type="ECO:0000259" key="4">
    <source>
        <dbReference type="Pfam" id="PF07992"/>
    </source>
</evidence>
<feature type="chain" id="PRO_5022228158" evidence="3">
    <location>
        <begin position="25"/>
        <end position="430"/>
    </location>
</feature>
<dbReference type="InterPro" id="IPR037092">
    <property type="entry name" value="FlavoCytC_S_DH_flav-bd_sf"/>
</dbReference>
<evidence type="ECO:0000256" key="1">
    <source>
        <dbReference type="ARBA" id="ARBA00022630"/>
    </source>
</evidence>
<dbReference type="Gene3D" id="3.90.760.10">
    <property type="entry name" value="Flavocytochrome c sulphide dehydrogenase, flavin-binding domain"/>
    <property type="match status" value="1"/>
</dbReference>
<dbReference type="InterPro" id="IPR016156">
    <property type="entry name" value="FAD/NAD-linked_Rdtase_dimer_sf"/>
</dbReference>
<dbReference type="PROSITE" id="PS51318">
    <property type="entry name" value="TAT"/>
    <property type="match status" value="1"/>
</dbReference>
<keyword evidence="8" id="KW-1185">Reference proteome</keyword>
<feature type="domain" description="Sulfide dehydrogenase [flavocytochrome c] flavoprotein chain central" evidence="6">
    <location>
        <begin position="171"/>
        <end position="285"/>
    </location>
</feature>
<dbReference type="PANTHER" id="PTHR43755:SF1">
    <property type="entry name" value="FAD-DEPENDENT PYRIDINE NUCLEOTIDE-DISULPHIDE OXIDOREDUCTASE"/>
    <property type="match status" value="1"/>
</dbReference>
<evidence type="ECO:0000313" key="8">
    <source>
        <dbReference type="Proteomes" id="UP000315736"/>
    </source>
</evidence>
<feature type="domain" description="FAD/NAD(P)-binding" evidence="4">
    <location>
        <begin position="38"/>
        <end position="164"/>
    </location>
</feature>
<dbReference type="InterPro" id="IPR049386">
    <property type="entry name" value="FCSD_central"/>
</dbReference>
<dbReference type="AlphaFoldDB" id="A0A554W4Z0"/>
<dbReference type="Pfam" id="PF07992">
    <property type="entry name" value="Pyr_redox_2"/>
    <property type="match status" value="1"/>
</dbReference>
<dbReference type="Gene3D" id="3.50.50.60">
    <property type="entry name" value="FAD/NAD(P)-binding domain"/>
    <property type="match status" value="2"/>
</dbReference>
<keyword evidence="2" id="KW-0274">FAD</keyword>
<dbReference type="InterPro" id="IPR006311">
    <property type="entry name" value="TAT_signal"/>
</dbReference>
<evidence type="ECO:0000313" key="7">
    <source>
        <dbReference type="EMBL" id="TSE18641.1"/>
    </source>
</evidence>
<dbReference type="Proteomes" id="UP000315736">
    <property type="component" value="Unassembled WGS sequence"/>
</dbReference>
<gene>
    <name evidence="7" type="primary">fccB_3</name>
    <name evidence="7" type="ORF">Talka_01932</name>
</gene>
<dbReference type="EC" id="1.8.2.3" evidence="7"/>
<name>A0A554W4Z0_9BURK</name>
<dbReference type="Pfam" id="PF21706">
    <property type="entry name" value="FCSD_central"/>
    <property type="match status" value="1"/>
</dbReference>
<dbReference type="PROSITE" id="PS51257">
    <property type="entry name" value="PROKAR_LIPOPROTEIN"/>
    <property type="match status" value="1"/>
</dbReference>
<feature type="signal peptide" evidence="3">
    <location>
        <begin position="1"/>
        <end position="24"/>
    </location>
</feature>
<keyword evidence="3" id="KW-0732">Signal</keyword>
<protein>
    <submittedName>
        <fullName evidence="7">Sulfide dehydrogenase flavocytochrome c flavoprotein chain</fullName>
        <ecNumber evidence="7">1.8.2.3</ecNumber>
    </submittedName>
</protein>
<reference evidence="7 8" key="1">
    <citation type="submission" date="2019-07" db="EMBL/GenBank/DDBJ databases">
        <title>Tepidimonas alkaliphilus YIM 72238 draft genome.</title>
        <authorList>
            <person name="Da Costa M.S."/>
            <person name="Froufe H.J.C."/>
            <person name="Egas C."/>
            <person name="Albuquerque L."/>
        </authorList>
    </citation>
    <scope>NUCLEOTIDE SEQUENCE [LARGE SCALE GENOMIC DNA]</scope>
    <source>
        <strain evidence="7 8">YIM 72238</strain>
    </source>
</reference>
<dbReference type="Pfam" id="PF09242">
    <property type="entry name" value="FCSD-flav_bind"/>
    <property type="match status" value="1"/>
</dbReference>
<comment type="caution">
    <text evidence="7">The sequence shown here is derived from an EMBL/GenBank/DDBJ whole genome shotgun (WGS) entry which is preliminary data.</text>
</comment>
<dbReference type="SUPFAM" id="SSF51905">
    <property type="entry name" value="FAD/NAD(P)-binding domain"/>
    <property type="match status" value="2"/>
</dbReference>
<dbReference type="InterPro" id="IPR036188">
    <property type="entry name" value="FAD/NAD-bd_sf"/>
</dbReference>